<gene>
    <name evidence="2" type="ORF">WR25_04932</name>
</gene>
<feature type="region of interest" description="Disordered" evidence="1">
    <location>
        <begin position="167"/>
        <end position="187"/>
    </location>
</feature>
<evidence type="ECO:0000313" key="3">
    <source>
        <dbReference type="Proteomes" id="UP000218231"/>
    </source>
</evidence>
<organism evidence="2 3">
    <name type="scientific">Diploscapter pachys</name>
    <dbReference type="NCBI Taxonomy" id="2018661"/>
    <lineage>
        <taxon>Eukaryota</taxon>
        <taxon>Metazoa</taxon>
        <taxon>Ecdysozoa</taxon>
        <taxon>Nematoda</taxon>
        <taxon>Chromadorea</taxon>
        <taxon>Rhabditida</taxon>
        <taxon>Rhabditina</taxon>
        <taxon>Rhabditomorpha</taxon>
        <taxon>Rhabditoidea</taxon>
        <taxon>Rhabditidae</taxon>
        <taxon>Diploscapter</taxon>
    </lineage>
</organism>
<dbReference type="AlphaFoldDB" id="A0A2A2JQP8"/>
<evidence type="ECO:0000256" key="1">
    <source>
        <dbReference type="SAM" id="MobiDB-lite"/>
    </source>
</evidence>
<dbReference type="Pfam" id="PF16065">
    <property type="entry name" value="DUF4807"/>
    <property type="match status" value="1"/>
</dbReference>
<comment type="caution">
    <text evidence="2">The sequence shown here is derived from an EMBL/GenBank/DDBJ whole genome shotgun (WGS) entry which is preliminary data.</text>
</comment>
<dbReference type="PANTHER" id="PTHR36693">
    <property type="entry name" value="GH02722P"/>
    <property type="match status" value="1"/>
</dbReference>
<dbReference type="EMBL" id="LIAE01010286">
    <property type="protein sequence ID" value="PAV64015.1"/>
    <property type="molecule type" value="Genomic_DNA"/>
</dbReference>
<keyword evidence="3" id="KW-1185">Reference proteome</keyword>
<dbReference type="OrthoDB" id="121932at2759"/>
<dbReference type="InterPro" id="IPR032072">
    <property type="entry name" value="DUF4807"/>
</dbReference>
<dbReference type="STRING" id="2018661.A0A2A2JQP8"/>
<accession>A0A2A2JQP8</accession>
<feature type="compositionally biased region" description="Polar residues" evidence="1">
    <location>
        <begin position="168"/>
        <end position="187"/>
    </location>
</feature>
<dbReference type="PANTHER" id="PTHR36693:SF1">
    <property type="entry name" value="GH02722P"/>
    <property type="match status" value="1"/>
</dbReference>
<protein>
    <submittedName>
        <fullName evidence="2">Uncharacterized protein</fullName>
    </submittedName>
</protein>
<sequence length="187" mass="21226">MSDKPGCSRSENEDQKPEDLQIVRKFYRQNLLPKTIEINRWWETRILTLFKKQLEMESVMWNLSTLGGAYSAYADYDLNSVHVVEGISRKQLKIASELGDENLTARCHLYLALSKAQKGEFEEAKKMTGAIYLWAKFSNRQLVIRCAQGVWAKIVAIEKIGTPAQKPAISQKNGKNGKTTSQKAICL</sequence>
<dbReference type="Proteomes" id="UP000218231">
    <property type="component" value="Unassembled WGS sequence"/>
</dbReference>
<evidence type="ECO:0000313" key="2">
    <source>
        <dbReference type="EMBL" id="PAV64015.1"/>
    </source>
</evidence>
<name>A0A2A2JQP8_9BILA</name>
<reference evidence="2 3" key="1">
    <citation type="journal article" date="2017" name="Curr. Biol.">
        <title>Genome architecture and evolution of a unichromosomal asexual nematode.</title>
        <authorList>
            <person name="Fradin H."/>
            <person name="Zegar C."/>
            <person name="Gutwein M."/>
            <person name="Lucas J."/>
            <person name="Kovtun M."/>
            <person name="Corcoran D."/>
            <person name="Baugh L.R."/>
            <person name="Kiontke K."/>
            <person name="Gunsalus K."/>
            <person name="Fitch D.H."/>
            <person name="Piano F."/>
        </authorList>
    </citation>
    <scope>NUCLEOTIDE SEQUENCE [LARGE SCALE GENOMIC DNA]</scope>
    <source>
        <strain evidence="2">PF1309</strain>
    </source>
</reference>
<proteinExistence type="predicted"/>